<dbReference type="Gene3D" id="2.70.50.80">
    <property type="match status" value="1"/>
</dbReference>
<dbReference type="InterPro" id="IPR038096">
    <property type="entry name" value="TEA/ATTS_sf"/>
</dbReference>
<keyword evidence="2" id="KW-0805">Transcription regulation</keyword>
<proteinExistence type="predicted"/>
<dbReference type="GO" id="GO:0000978">
    <property type="term" value="F:RNA polymerase II cis-regulatory region sequence-specific DNA binding"/>
    <property type="evidence" value="ECO:0007669"/>
    <property type="project" value="TreeGrafter"/>
</dbReference>
<dbReference type="GO" id="GO:0005634">
    <property type="term" value="C:nucleus"/>
    <property type="evidence" value="ECO:0007669"/>
    <property type="project" value="UniProtKB-SubCell"/>
</dbReference>
<evidence type="ECO:0000256" key="4">
    <source>
        <dbReference type="ARBA" id="ARBA00023242"/>
    </source>
</evidence>
<evidence type="ECO:0000259" key="7">
    <source>
        <dbReference type="PROSITE" id="PS51088"/>
    </source>
</evidence>
<evidence type="ECO:0000313" key="8">
    <source>
        <dbReference type="EMBL" id="KAF5395091.1"/>
    </source>
</evidence>
<dbReference type="GO" id="GO:0035329">
    <property type="term" value="P:hippo signaling"/>
    <property type="evidence" value="ECO:0007669"/>
    <property type="project" value="TreeGrafter"/>
</dbReference>
<evidence type="ECO:0000256" key="2">
    <source>
        <dbReference type="ARBA" id="ARBA00023015"/>
    </source>
</evidence>
<sequence length="436" mass="49776">VIFSLVVDGFPGRNELIARYIKLRTGKTRTRKQVSSHIQVLARRRTKQPHDLFGSDEDEDEDLFEEELAAEMDSSYQGLDSLAFQDDPTPPGLHLKEENQTSMIAPLDEKPYFCNENLQDHISWPTEKVTADESVHSIIQKSATDVTQPIKPDRPPSGMNDCSEVSNRPTSTTSVRQLNHYRNSNVRLWPINLSNRVSCVDRIDWNQVVFYTNPIFGSAQASLLHYRLIACSRREPHLKQILWTLNSPICSTLMDPQTKTYKSSSIIPPLPENLHPNLSIAWPKELNWKRDTSFVIRLGITPRTASEKMEEKAYFATLVLEVLDLKVERVKMTSQTYTFNQPITQARIDIKPVVSIQNRRFVAMEGLQTDSYFTGLLNKVRNLGSAKLIDIAMEHVSVLQVFWDAERDVPILVYVLLFGGVENGDASTFDVYFLDF</sequence>
<comment type="caution">
    <text evidence="8">The sequence shown here is derived from an EMBL/GenBank/DDBJ whole genome shotgun (WGS) entry which is preliminary data.</text>
</comment>
<accession>A0A8J4WCV2</accession>
<name>A0A8J4WCV2_9TREM</name>
<feature type="DNA-binding region" description="TEA" evidence="5">
    <location>
        <begin position="1"/>
        <end position="48"/>
    </location>
</feature>
<gene>
    <name evidence="8" type="ORF">PHET_07960</name>
</gene>
<dbReference type="AlphaFoldDB" id="A0A8J4WCV2"/>
<feature type="compositionally biased region" description="Polar residues" evidence="6">
    <location>
        <begin position="163"/>
        <end position="172"/>
    </location>
</feature>
<feature type="region of interest" description="Disordered" evidence="6">
    <location>
        <begin position="147"/>
        <end position="172"/>
    </location>
</feature>
<evidence type="ECO:0000256" key="5">
    <source>
        <dbReference type="PROSITE-ProRule" id="PRU00505"/>
    </source>
</evidence>
<dbReference type="PROSITE" id="PS51088">
    <property type="entry name" value="TEA_2"/>
    <property type="match status" value="1"/>
</dbReference>
<dbReference type="Pfam" id="PF01285">
    <property type="entry name" value="TEA"/>
    <property type="match status" value="1"/>
</dbReference>
<reference evidence="8" key="1">
    <citation type="submission" date="2019-05" db="EMBL/GenBank/DDBJ databases">
        <title>Annotation for the trematode Paragonimus heterotremus.</title>
        <authorList>
            <person name="Choi Y.-J."/>
        </authorList>
    </citation>
    <scope>NUCLEOTIDE SEQUENCE</scope>
    <source>
        <strain evidence="8">LC</strain>
    </source>
</reference>
<keyword evidence="4" id="KW-0539">Nucleus</keyword>
<dbReference type="PROSITE" id="PS00554">
    <property type="entry name" value="TEA_1"/>
    <property type="match status" value="1"/>
</dbReference>
<dbReference type="PANTHER" id="PTHR11834:SF4">
    <property type="entry name" value="TRANSCRIPTIONAL ENHANCER FACTOR TEF-1"/>
    <property type="match status" value="1"/>
</dbReference>
<dbReference type="Proteomes" id="UP000748531">
    <property type="component" value="Unassembled WGS sequence"/>
</dbReference>
<dbReference type="InterPro" id="IPR050937">
    <property type="entry name" value="TEC1_TEAD_TF"/>
</dbReference>
<dbReference type="PANTHER" id="PTHR11834">
    <property type="entry name" value="TRANSCRIPTIONAL ENHANCER FACTOR TEF RELATED"/>
    <property type="match status" value="1"/>
</dbReference>
<feature type="domain" description="TEA" evidence="7">
    <location>
        <begin position="1"/>
        <end position="48"/>
    </location>
</feature>
<keyword evidence="9" id="KW-1185">Reference proteome</keyword>
<feature type="non-terminal residue" evidence="8">
    <location>
        <position position="436"/>
    </location>
</feature>
<comment type="subcellular location">
    <subcellularLocation>
        <location evidence="1">Nucleus</location>
    </subcellularLocation>
</comment>
<protein>
    <recommendedName>
        <fullName evidence="7">TEA domain-containing protein</fullName>
    </recommendedName>
</protein>
<dbReference type="GO" id="GO:0048568">
    <property type="term" value="P:embryonic organ development"/>
    <property type="evidence" value="ECO:0007669"/>
    <property type="project" value="TreeGrafter"/>
</dbReference>
<dbReference type="Gene3D" id="6.10.20.40">
    <property type="entry name" value="TEA/ATTS domain"/>
    <property type="match status" value="1"/>
</dbReference>
<dbReference type="SMART" id="SM00426">
    <property type="entry name" value="TEA"/>
    <property type="match status" value="1"/>
</dbReference>
<evidence type="ECO:0000256" key="6">
    <source>
        <dbReference type="SAM" id="MobiDB-lite"/>
    </source>
</evidence>
<dbReference type="PRINTS" id="PR00065">
    <property type="entry name" value="TEADOMAIN"/>
</dbReference>
<dbReference type="OrthoDB" id="10006572at2759"/>
<evidence type="ECO:0000256" key="3">
    <source>
        <dbReference type="ARBA" id="ARBA00023163"/>
    </source>
</evidence>
<organism evidence="8 9">
    <name type="scientific">Paragonimus heterotremus</name>
    <dbReference type="NCBI Taxonomy" id="100268"/>
    <lineage>
        <taxon>Eukaryota</taxon>
        <taxon>Metazoa</taxon>
        <taxon>Spiralia</taxon>
        <taxon>Lophotrochozoa</taxon>
        <taxon>Platyhelminthes</taxon>
        <taxon>Trematoda</taxon>
        <taxon>Digenea</taxon>
        <taxon>Plagiorchiida</taxon>
        <taxon>Troglotremata</taxon>
        <taxon>Troglotrematidae</taxon>
        <taxon>Paragonimus</taxon>
    </lineage>
</organism>
<dbReference type="GO" id="GO:0005667">
    <property type="term" value="C:transcription regulator complex"/>
    <property type="evidence" value="ECO:0007669"/>
    <property type="project" value="TreeGrafter"/>
</dbReference>
<dbReference type="InterPro" id="IPR000818">
    <property type="entry name" value="TEA/ATTS_dom"/>
</dbReference>
<evidence type="ECO:0000313" key="9">
    <source>
        <dbReference type="Proteomes" id="UP000748531"/>
    </source>
</evidence>
<evidence type="ECO:0000256" key="1">
    <source>
        <dbReference type="ARBA" id="ARBA00004123"/>
    </source>
</evidence>
<keyword evidence="3" id="KW-0804">Transcription</keyword>
<dbReference type="EMBL" id="LUCH01017325">
    <property type="protein sequence ID" value="KAF5395091.1"/>
    <property type="molecule type" value="Genomic_DNA"/>
</dbReference>
<dbReference type="GO" id="GO:0000981">
    <property type="term" value="F:DNA-binding transcription factor activity, RNA polymerase II-specific"/>
    <property type="evidence" value="ECO:0007669"/>
    <property type="project" value="TreeGrafter"/>
</dbReference>